<dbReference type="InterPro" id="IPR036872">
    <property type="entry name" value="CH_dom_sf"/>
</dbReference>
<protein>
    <recommendedName>
        <fullName evidence="4">GAR domain-containing protein</fullName>
    </recommendedName>
</protein>
<dbReference type="Pfam" id="PF02187">
    <property type="entry name" value="GAS2"/>
    <property type="match status" value="1"/>
</dbReference>
<dbReference type="GO" id="GO:0008017">
    <property type="term" value="F:microtubule binding"/>
    <property type="evidence" value="ECO:0007669"/>
    <property type="project" value="InterPro"/>
</dbReference>
<reference evidence="5 6" key="1">
    <citation type="submission" date="2024-04" db="EMBL/GenBank/DDBJ databases">
        <authorList>
            <consortium name="Genoscope - CEA"/>
            <person name="William W."/>
        </authorList>
    </citation>
    <scope>NUCLEOTIDE SEQUENCE [LARGE SCALE GENOMIC DNA]</scope>
</reference>
<dbReference type="PANTHER" id="PTHR46756">
    <property type="entry name" value="TRANSGELIN"/>
    <property type="match status" value="1"/>
</dbReference>
<evidence type="ECO:0000256" key="2">
    <source>
        <dbReference type="ARBA" id="ARBA00022490"/>
    </source>
</evidence>
<dbReference type="Gene3D" id="1.10.418.10">
    <property type="entry name" value="Calponin-like domain"/>
    <property type="match status" value="1"/>
</dbReference>
<dbReference type="GO" id="GO:0051764">
    <property type="term" value="P:actin crosslink formation"/>
    <property type="evidence" value="ECO:0007669"/>
    <property type="project" value="TreeGrafter"/>
</dbReference>
<accession>A0AAV2HWR7</accession>
<dbReference type="GO" id="GO:0008093">
    <property type="term" value="F:cytoskeletal anchor activity"/>
    <property type="evidence" value="ECO:0007669"/>
    <property type="project" value="TreeGrafter"/>
</dbReference>
<gene>
    <name evidence="5" type="ORF">GSLYS_00011289001</name>
</gene>
<name>A0AAV2HWR7_LYMST</name>
<dbReference type="GO" id="GO:0005884">
    <property type="term" value="C:actin filament"/>
    <property type="evidence" value="ECO:0007669"/>
    <property type="project" value="TreeGrafter"/>
</dbReference>
<evidence type="ECO:0000256" key="3">
    <source>
        <dbReference type="ARBA" id="ARBA00023212"/>
    </source>
</evidence>
<proteinExistence type="predicted"/>
<dbReference type="SMART" id="SM00243">
    <property type="entry name" value="GAS2"/>
    <property type="match status" value="1"/>
</dbReference>
<dbReference type="InterPro" id="IPR003108">
    <property type="entry name" value="GAR_dom"/>
</dbReference>
<dbReference type="Gene3D" id="3.30.920.20">
    <property type="entry name" value="Gas2-like domain"/>
    <property type="match status" value="1"/>
</dbReference>
<dbReference type="InterPro" id="IPR036534">
    <property type="entry name" value="GAR_dom_sf"/>
</dbReference>
<keyword evidence="2" id="KW-0963">Cytoplasm</keyword>
<keyword evidence="6" id="KW-1185">Reference proteome</keyword>
<evidence type="ECO:0000313" key="5">
    <source>
        <dbReference type="EMBL" id="CAL1537376.1"/>
    </source>
</evidence>
<dbReference type="EMBL" id="CAXITT010000260">
    <property type="protein sequence ID" value="CAL1537376.1"/>
    <property type="molecule type" value="Genomic_DNA"/>
</dbReference>
<comment type="subcellular location">
    <subcellularLocation>
        <location evidence="1">Cytoplasm</location>
        <location evidence="1">Cytoskeleton</location>
    </subcellularLocation>
</comment>
<keyword evidence="3" id="KW-0206">Cytoskeleton</keyword>
<dbReference type="AlphaFoldDB" id="A0AAV2HWR7"/>
<dbReference type="SUPFAM" id="SSF47576">
    <property type="entry name" value="Calponin-homology domain, CH-domain"/>
    <property type="match status" value="1"/>
</dbReference>
<dbReference type="SUPFAM" id="SSF143575">
    <property type="entry name" value="GAS2 domain-like"/>
    <property type="match status" value="1"/>
</dbReference>
<sequence>MLDETLFDSEDLVTHHKERQVIYCLMELARLGARFGIEPPSLISMEVDLECESTLSNEEASMSTPPLPFSEPSACVDETLTTDTNMISALQVTDVTISTKTSAPSLDSEIARVSAQLKKQDHVTKLSEGVYNVFGKHVFIRLLKGKHLMVRVGGGWDTFEHYLLHHDPIHIYEYHKGSHSIHSPREVKDTESLEPDPKKFLVVKSRYS</sequence>
<comment type="caution">
    <text evidence="5">The sequence shown here is derived from an EMBL/GenBank/DDBJ whole genome shotgun (WGS) entry which is preliminary data.</text>
</comment>
<dbReference type="PANTHER" id="PTHR46756:SF13">
    <property type="entry name" value="GROWTH ARREST-SPECIFIC PROTEIN 2"/>
    <property type="match status" value="1"/>
</dbReference>
<evidence type="ECO:0000256" key="1">
    <source>
        <dbReference type="ARBA" id="ARBA00004245"/>
    </source>
</evidence>
<organism evidence="5 6">
    <name type="scientific">Lymnaea stagnalis</name>
    <name type="common">Great pond snail</name>
    <name type="synonym">Helix stagnalis</name>
    <dbReference type="NCBI Taxonomy" id="6523"/>
    <lineage>
        <taxon>Eukaryota</taxon>
        <taxon>Metazoa</taxon>
        <taxon>Spiralia</taxon>
        <taxon>Lophotrochozoa</taxon>
        <taxon>Mollusca</taxon>
        <taxon>Gastropoda</taxon>
        <taxon>Heterobranchia</taxon>
        <taxon>Euthyneura</taxon>
        <taxon>Panpulmonata</taxon>
        <taxon>Hygrophila</taxon>
        <taxon>Lymnaeoidea</taxon>
        <taxon>Lymnaeidae</taxon>
        <taxon>Lymnaea</taxon>
    </lineage>
</organism>
<dbReference type="GO" id="GO:0051015">
    <property type="term" value="F:actin filament binding"/>
    <property type="evidence" value="ECO:0007669"/>
    <property type="project" value="TreeGrafter"/>
</dbReference>
<evidence type="ECO:0000313" key="6">
    <source>
        <dbReference type="Proteomes" id="UP001497497"/>
    </source>
</evidence>
<dbReference type="PROSITE" id="PS51460">
    <property type="entry name" value="GAR"/>
    <property type="match status" value="1"/>
</dbReference>
<feature type="domain" description="GAR" evidence="4">
    <location>
        <begin position="95"/>
        <end position="170"/>
    </location>
</feature>
<dbReference type="Proteomes" id="UP001497497">
    <property type="component" value="Unassembled WGS sequence"/>
</dbReference>
<evidence type="ECO:0000259" key="4">
    <source>
        <dbReference type="PROSITE" id="PS51460"/>
    </source>
</evidence>